<reference evidence="4 5" key="1">
    <citation type="submission" date="2024-09" db="EMBL/GenBank/DDBJ databases">
        <title>Chromosome-scale assembly of Riccia sorocarpa.</title>
        <authorList>
            <person name="Paukszto L."/>
        </authorList>
    </citation>
    <scope>NUCLEOTIDE SEQUENCE [LARGE SCALE GENOMIC DNA]</scope>
    <source>
        <strain evidence="4">LP-2024</strain>
        <tissue evidence="4">Aerial parts of the thallus</tissue>
    </source>
</reference>
<name>A0ABD3GIU1_9MARC</name>
<feature type="compositionally biased region" description="Polar residues" evidence="1">
    <location>
        <begin position="365"/>
        <end position="386"/>
    </location>
</feature>
<dbReference type="EMBL" id="JBJQOH010000007">
    <property type="protein sequence ID" value="KAL3679127.1"/>
    <property type="molecule type" value="Genomic_DNA"/>
</dbReference>
<comment type="caution">
    <text evidence="4">The sequence shown here is derived from an EMBL/GenBank/DDBJ whole genome shotgun (WGS) entry which is preliminary data.</text>
</comment>
<evidence type="ECO:0000256" key="1">
    <source>
        <dbReference type="SAM" id="MobiDB-lite"/>
    </source>
</evidence>
<evidence type="ECO:0000259" key="3">
    <source>
        <dbReference type="Pfam" id="PF09044"/>
    </source>
</evidence>
<dbReference type="SUPFAM" id="SSF55221">
    <property type="entry name" value="Yeast killer toxins"/>
    <property type="match status" value="1"/>
</dbReference>
<keyword evidence="2" id="KW-0732">Signal</keyword>
<feature type="compositionally biased region" description="Acidic residues" evidence="1">
    <location>
        <begin position="277"/>
        <end position="289"/>
    </location>
</feature>
<feature type="compositionally biased region" description="Acidic residues" evidence="1">
    <location>
        <begin position="225"/>
        <end position="234"/>
    </location>
</feature>
<dbReference type="Pfam" id="PF09044">
    <property type="entry name" value="Kp4"/>
    <property type="match status" value="1"/>
</dbReference>
<dbReference type="Gene3D" id="3.30.430.10">
    <property type="entry name" value="Killer Toxin P4, subunit A"/>
    <property type="match status" value="1"/>
</dbReference>
<dbReference type="AlphaFoldDB" id="A0ABD3GIU1"/>
<feature type="region of interest" description="Disordered" evidence="1">
    <location>
        <begin position="216"/>
        <end position="404"/>
    </location>
</feature>
<feature type="chain" id="PRO_5044848202" description="Killer toxin Kp4 domain-containing protein" evidence="2">
    <location>
        <begin position="29"/>
        <end position="404"/>
    </location>
</feature>
<dbReference type="InterPro" id="IPR011329">
    <property type="entry name" value="Killer_tox_Kp4/SMK"/>
</dbReference>
<protein>
    <recommendedName>
        <fullName evidence="3">Killer toxin Kp4 domain-containing protein</fullName>
    </recommendedName>
</protein>
<proteinExistence type="predicted"/>
<keyword evidence="5" id="KW-1185">Reference proteome</keyword>
<accession>A0ABD3GIU1</accession>
<feature type="compositionally biased region" description="Low complexity" evidence="1">
    <location>
        <begin position="235"/>
        <end position="247"/>
    </location>
</feature>
<feature type="signal peptide" evidence="2">
    <location>
        <begin position="1"/>
        <end position="28"/>
    </location>
</feature>
<organism evidence="4 5">
    <name type="scientific">Riccia sorocarpa</name>
    <dbReference type="NCBI Taxonomy" id="122646"/>
    <lineage>
        <taxon>Eukaryota</taxon>
        <taxon>Viridiplantae</taxon>
        <taxon>Streptophyta</taxon>
        <taxon>Embryophyta</taxon>
        <taxon>Marchantiophyta</taxon>
        <taxon>Marchantiopsida</taxon>
        <taxon>Marchantiidae</taxon>
        <taxon>Marchantiales</taxon>
        <taxon>Ricciaceae</taxon>
        <taxon>Riccia</taxon>
    </lineage>
</organism>
<gene>
    <name evidence="4" type="ORF">R1sor_022083</name>
</gene>
<dbReference type="InterPro" id="IPR015131">
    <property type="entry name" value="Killer_tox_Kp4"/>
</dbReference>
<evidence type="ECO:0000256" key="2">
    <source>
        <dbReference type="SAM" id="SignalP"/>
    </source>
</evidence>
<evidence type="ECO:0000313" key="4">
    <source>
        <dbReference type="EMBL" id="KAL3679127.1"/>
    </source>
</evidence>
<dbReference type="Proteomes" id="UP001633002">
    <property type="component" value="Unassembled WGS sequence"/>
</dbReference>
<feature type="compositionally biased region" description="Polar residues" evidence="1">
    <location>
        <begin position="309"/>
        <end position="322"/>
    </location>
</feature>
<feature type="domain" description="Killer toxin Kp4" evidence="3">
    <location>
        <begin position="19"/>
        <end position="127"/>
    </location>
</feature>
<evidence type="ECO:0000313" key="5">
    <source>
        <dbReference type="Proteomes" id="UP001633002"/>
    </source>
</evidence>
<sequence length="404" mass="43199">MDTTMQHRVLALLLSALLLLNAATRSDALGINCRGSSNCAAGRAHALSEINTKVQGLPDANVYPNGQHIACSDNICAFLQNISGTKTAAQIKGYVNQLLAHGCGKCGSVPTEPGNDVGTGQLTVNWVINPYLDIATRLAAKYGPISVRHKNAKARVESRREKNIMVTNPYGHQGFGGFRARFKKKFGVYPEPKHNAFLRLHGMKRVFEFMRTGREFPEVGGPSNAEDDEQDDGADGAAAGSDVGANDDGAESSELEGSGNEFEEDDQGQAPQQERVEELEDAEDDEEDESAHSAGLTEAQRIIRFVTGGESSAPRTLPQPTVLQAIPLGPPSGVLLAIPRDPQPSVARTVTPQPSAARAVVSDPSRAQTTVPEPSSRQTRAQSQPASARGTEEQRGKKSKKSKK</sequence>